<comment type="cofactor">
    <cofactor evidence="2">
        <name>[4Fe-4S] cluster</name>
        <dbReference type="ChEBI" id="CHEBI:49883"/>
    </cofactor>
</comment>
<dbReference type="Gene3D" id="1.10.1670.10">
    <property type="entry name" value="Helix-hairpin-Helix base-excision DNA repair enzymes (C-terminal)"/>
    <property type="match status" value="1"/>
</dbReference>
<gene>
    <name evidence="16" type="ORF">DFR64_2964</name>
</gene>
<dbReference type="RefSeq" id="WP_116226212.1">
    <property type="nucleotide sequence ID" value="NZ_AP018437.1"/>
</dbReference>
<keyword evidence="8" id="KW-0479">Metal-binding</keyword>
<keyword evidence="12" id="KW-0411">Iron-sulfur</keyword>
<dbReference type="Proteomes" id="UP000256388">
    <property type="component" value="Unassembled WGS sequence"/>
</dbReference>
<keyword evidence="7" id="KW-0004">4Fe-4S</keyword>
<keyword evidence="13" id="KW-0234">DNA repair</keyword>
<feature type="domain" description="Nudix hydrolase" evidence="15">
    <location>
        <begin position="228"/>
        <end position="352"/>
    </location>
</feature>
<dbReference type="PANTHER" id="PTHR42944">
    <property type="entry name" value="ADENINE DNA GLYCOSYLASE"/>
    <property type="match status" value="1"/>
</dbReference>
<evidence type="ECO:0000256" key="7">
    <source>
        <dbReference type="ARBA" id="ARBA00022485"/>
    </source>
</evidence>
<reference evidence="16 17" key="1">
    <citation type="submission" date="2018-08" db="EMBL/GenBank/DDBJ databases">
        <title>Genomic Encyclopedia of Type Strains, Phase IV (KMG-IV): sequencing the most valuable type-strain genomes for metagenomic binning, comparative biology and taxonomic classification.</title>
        <authorList>
            <person name="Goeker M."/>
        </authorList>
    </citation>
    <scope>NUCLEOTIDE SEQUENCE [LARGE SCALE GENOMIC DNA]</scope>
    <source>
        <strain evidence="16 17">DSM 23923</strain>
    </source>
</reference>
<dbReference type="SMART" id="SM00478">
    <property type="entry name" value="ENDO3c"/>
    <property type="match status" value="1"/>
</dbReference>
<dbReference type="GO" id="GO:0006298">
    <property type="term" value="P:mismatch repair"/>
    <property type="evidence" value="ECO:0007669"/>
    <property type="project" value="TreeGrafter"/>
</dbReference>
<dbReference type="GO" id="GO:0051539">
    <property type="term" value="F:4 iron, 4 sulfur cluster binding"/>
    <property type="evidence" value="ECO:0007669"/>
    <property type="project" value="UniProtKB-KW"/>
</dbReference>
<evidence type="ECO:0000256" key="12">
    <source>
        <dbReference type="ARBA" id="ARBA00023014"/>
    </source>
</evidence>
<dbReference type="InterPro" id="IPR020476">
    <property type="entry name" value="Nudix_hydrolase"/>
</dbReference>
<evidence type="ECO:0000256" key="4">
    <source>
        <dbReference type="ARBA" id="ARBA00008343"/>
    </source>
</evidence>
<evidence type="ECO:0000256" key="2">
    <source>
        <dbReference type="ARBA" id="ARBA00001966"/>
    </source>
</evidence>
<dbReference type="Gene3D" id="3.90.79.10">
    <property type="entry name" value="Nucleoside Triphosphate Pyrophosphohydrolase"/>
    <property type="match status" value="1"/>
</dbReference>
<dbReference type="InterPro" id="IPR003651">
    <property type="entry name" value="Endonuclease3_FeS-loop_motif"/>
</dbReference>
<proteinExistence type="inferred from homology"/>
<organism evidence="16 17">
    <name type="scientific">Pelolinea submarina</name>
    <dbReference type="NCBI Taxonomy" id="913107"/>
    <lineage>
        <taxon>Bacteria</taxon>
        <taxon>Bacillati</taxon>
        <taxon>Chloroflexota</taxon>
        <taxon>Anaerolineae</taxon>
        <taxon>Anaerolineales</taxon>
        <taxon>Anaerolineaceae</taxon>
        <taxon>Pelolinea</taxon>
    </lineage>
</organism>
<keyword evidence="14" id="KW-0326">Glycosidase</keyword>
<dbReference type="InterPro" id="IPR000445">
    <property type="entry name" value="HhH_motif"/>
</dbReference>
<dbReference type="SUPFAM" id="SSF48150">
    <property type="entry name" value="DNA-glycosylase"/>
    <property type="match status" value="1"/>
</dbReference>
<evidence type="ECO:0000313" key="17">
    <source>
        <dbReference type="Proteomes" id="UP000256388"/>
    </source>
</evidence>
<dbReference type="GO" id="GO:0046872">
    <property type="term" value="F:metal ion binding"/>
    <property type="evidence" value="ECO:0007669"/>
    <property type="project" value="UniProtKB-KW"/>
</dbReference>
<sequence length="352" mass="39615">MNTFLVSRELLAWYDRHARGLPWRETHDPYRVWVSEVMLQQTRVDTVIPYYQKWLENFSDLHSLAAADERQAMQLWEGLGYYSRARNMLKTARILIEQRAGQFPDSIAELKKLPGIGDYIAGALASIAFGRDEVALDGNGLRVFARLAEFDQPINEAAGKAAIRELMQSMLPQGRAGDFNQAVMDLGATICVSHNPQCDQCPLTKHCHAFQNNTQDRFPLRIKKKPIPQYAVVAAVLRNGDTVLVDKRRADGLLGGLWEFPGGKVEEGEDLHTALVREIREELGVDITVHADIGTYRHAYTHFKVVVTVFEADILSGEPAALAADEIQWVRPVELDQYPMGKVDRLIAHSLL</sequence>
<dbReference type="GO" id="GO:0006284">
    <property type="term" value="P:base-excision repair"/>
    <property type="evidence" value="ECO:0007669"/>
    <property type="project" value="InterPro"/>
</dbReference>
<evidence type="ECO:0000256" key="8">
    <source>
        <dbReference type="ARBA" id="ARBA00022723"/>
    </source>
</evidence>
<evidence type="ECO:0000256" key="1">
    <source>
        <dbReference type="ARBA" id="ARBA00000843"/>
    </source>
</evidence>
<evidence type="ECO:0000256" key="14">
    <source>
        <dbReference type="ARBA" id="ARBA00023295"/>
    </source>
</evidence>
<comment type="caution">
    <text evidence="16">The sequence shown here is derived from an EMBL/GenBank/DDBJ whole genome shotgun (WGS) entry which is preliminary data.</text>
</comment>
<dbReference type="InterPro" id="IPR004036">
    <property type="entry name" value="Endonuclease-III-like_CS2"/>
</dbReference>
<dbReference type="SUPFAM" id="SSF55811">
    <property type="entry name" value="Nudix"/>
    <property type="match status" value="1"/>
</dbReference>
<evidence type="ECO:0000256" key="11">
    <source>
        <dbReference type="ARBA" id="ARBA00023004"/>
    </source>
</evidence>
<dbReference type="GO" id="GO:0034039">
    <property type="term" value="F:8-oxo-7,8-dihydroguanine DNA N-glycosylase activity"/>
    <property type="evidence" value="ECO:0007669"/>
    <property type="project" value="TreeGrafter"/>
</dbReference>
<dbReference type="EC" id="3.2.2.31" evidence="5"/>
<dbReference type="InterPro" id="IPR015797">
    <property type="entry name" value="NUDIX_hydrolase-like_dom_sf"/>
</dbReference>
<dbReference type="InterPro" id="IPR005760">
    <property type="entry name" value="A/G_AdeGlyc_MutY"/>
</dbReference>
<dbReference type="AlphaFoldDB" id="A0A347ZN96"/>
<dbReference type="GO" id="GO:0032357">
    <property type="term" value="F:oxidized purine DNA binding"/>
    <property type="evidence" value="ECO:0007669"/>
    <property type="project" value="TreeGrafter"/>
</dbReference>
<accession>A0A347ZN96</accession>
<keyword evidence="9" id="KW-0227">DNA damage</keyword>
<dbReference type="Pfam" id="PF00730">
    <property type="entry name" value="HhH-GPD"/>
    <property type="match status" value="1"/>
</dbReference>
<evidence type="ECO:0000313" key="16">
    <source>
        <dbReference type="EMBL" id="REG05555.1"/>
    </source>
</evidence>
<evidence type="ECO:0000256" key="10">
    <source>
        <dbReference type="ARBA" id="ARBA00022801"/>
    </source>
</evidence>
<comment type="similarity">
    <text evidence="4">Belongs to the Nth/MutY family.</text>
</comment>
<evidence type="ECO:0000256" key="6">
    <source>
        <dbReference type="ARBA" id="ARBA00022023"/>
    </source>
</evidence>
<comment type="function">
    <text evidence="3">Adenine glycosylase active on G-A mispairs. MutY also corrects error-prone DNA synthesis past GO lesions which are due to the oxidatively damaged form of guanine: 7,8-dihydro-8-oxoguanine (8-oxo-dGTP).</text>
</comment>
<dbReference type="PRINTS" id="PR00502">
    <property type="entry name" value="NUDIXFAMILY"/>
</dbReference>
<dbReference type="CDD" id="cd00056">
    <property type="entry name" value="ENDO3c"/>
    <property type="match status" value="1"/>
</dbReference>
<dbReference type="PROSITE" id="PS01155">
    <property type="entry name" value="ENDONUCLEASE_III_2"/>
    <property type="match status" value="1"/>
</dbReference>
<dbReference type="InterPro" id="IPR000086">
    <property type="entry name" value="NUDIX_hydrolase_dom"/>
</dbReference>
<evidence type="ECO:0000256" key="13">
    <source>
        <dbReference type="ARBA" id="ARBA00023204"/>
    </source>
</evidence>
<dbReference type="PROSITE" id="PS00893">
    <property type="entry name" value="NUDIX_BOX"/>
    <property type="match status" value="1"/>
</dbReference>
<dbReference type="InterPro" id="IPR023170">
    <property type="entry name" value="HhH_base_excis_C"/>
</dbReference>
<evidence type="ECO:0000256" key="5">
    <source>
        <dbReference type="ARBA" id="ARBA00012045"/>
    </source>
</evidence>
<dbReference type="EMBL" id="QUMS01000005">
    <property type="protein sequence ID" value="REG05555.1"/>
    <property type="molecule type" value="Genomic_DNA"/>
</dbReference>
<dbReference type="NCBIfam" id="TIGR01084">
    <property type="entry name" value="mutY"/>
    <property type="match status" value="1"/>
</dbReference>
<dbReference type="InterPro" id="IPR003265">
    <property type="entry name" value="HhH-GPD_domain"/>
</dbReference>
<dbReference type="GO" id="GO:0000701">
    <property type="term" value="F:purine-specific mismatch base pair DNA N-glycosylase activity"/>
    <property type="evidence" value="ECO:0007669"/>
    <property type="project" value="UniProtKB-EC"/>
</dbReference>
<dbReference type="InterPro" id="IPR011257">
    <property type="entry name" value="DNA_glycosylase"/>
</dbReference>
<dbReference type="InterPro" id="IPR020084">
    <property type="entry name" value="NUDIX_hydrolase_CS"/>
</dbReference>
<keyword evidence="11" id="KW-0408">Iron</keyword>
<dbReference type="InterPro" id="IPR044298">
    <property type="entry name" value="MIG/MutY"/>
</dbReference>
<keyword evidence="10" id="KW-0378">Hydrolase</keyword>
<dbReference type="PANTHER" id="PTHR42944:SF1">
    <property type="entry name" value="ADENINE DNA GLYCOSYLASE"/>
    <property type="match status" value="1"/>
</dbReference>
<dbReference type="GO" id="GO:0035485">
    <property type="term" value="F:adenine/guanine mispair binding"/>
    <property type="evidence" value="ECO:0007669"/>
    <property type="project" value="TreeGrafter"/>
</dbReference>
<protein>
    <recommendedName>
        <fullName evidence="6">Adenine DNA glycosylase</fullName>
        <ecNumber evidence="5">3.2.2.31</ecNumber>
    </recommendedName>
</protein>
<keyword evidence="17" id="KW-1185">Reference proteome</keyword>
<evidence type="ECO:0000256" key="9">
    <source>
        <dbReference type="ARBA" id="ARBA00022763"/>
    </source>
</evidence>
<dbReference type="Pfam" id="PF14815">
    <property type="entry name" value="NUDIX_4"/>
    <property type="match status" value="1"/>
</dbReference>
<dbReference type="OrthoDB" id="9802365at2"/>
<dbReference type="FunFam" id="1.10.340.30:FF:000002">
    <property type="entry name" value="Adenine DNA glycosylase"/>
    <property type="match status" value="1"/>
</dbReference>
<comment type="catalytic activity">
    <reaction evidence="1">
        <text>Hydrolyzes free adenine bases from 7,8-dihydro-8-oxoguanine:adenine mismatched double-stranded DNA, leaving an apurinic site.</text>
        <dbReference type="EC" id="3.2.2.31"/>
    </reaction>
</comment>
<name>A0A347ZN96_9CHLR</name>
<evidence type="ECO:0000256" key="3">
    <source>
        <dbReference type="ARBA" id="ARBA00002933"/>
    </source>
</evidence>
<dbReference type="InterPro" id="IPR029119">
    <property type="entry name" value="MutY_C"/>
</dbReference>
<dbReference type="PROSITE" id="PS51462">
    <property type="entry name" value="NUDIX"/>
    <property type="match status" value="1"/>
</dbReference>
<dbReference type="SMART" id="SM00525">
    <property type="entry name" value="FES"/>
    <property type="match status" value="1"/>
</dbReference>
<dbReference type="Pfam" id="PF00633">
    <property type="entry name" value="HHH"/>
    <property type="match status" value="1"/>
</dbReference>
<dbReference type="Gene3D" id="1.10.340.30">
    <property type="entry name" value="Hypothetical protein, domain 2"/>
    <property type="match status" value="1"/>
</dbReference>
<evidence type="ECO:0000259" key="15">
    <source>
        <dbReference type="PROSITE" id="PS51462"/>
    </source>
</evidence>
<dbReference type="CDD" id="cd03425">
    <property type="entry name" value="NUDIX_MutT_NudA_like"/>
    <property type="match status" value="1"/>
</dbReference>